<dbReference type="STRING" id="477680.SAMN05421788_109148"/>
<dbReference type="InterPro" id="IPR007534">
    <property type="entry name" value="LuxE"/>
</dbReference>
<evidence type="ECO:0000313" key="2">
    <source>
        <dbReference type="EMBL" id="SIT30167.1"/>
    </source>
</evidence>
<dbReference type="OrthoDB" id="182577at2"/>
<reference evidence="3" key="1">
    <citation type="submission" date="2017-01" db="EMBL/GenBank/DDBJ databases">
        <authorList>
            <person name="Varghese N."/>
            <person name="Submissions S."/>
        </authorList>
    </citation>
    <scope>NUCLEOTIDE SEQUENCE [LARGE SCALE GENOMIC DNA]</scope>
    <source>
        <strain evidence="3">DSM 21054</strain>
    </source>
</reference>
<keyword evidence="3" id="KW-1185">Reference proteome</keyword>
<dbReference type="RefSeq" id="WP_084206446.1">
    <property type="nucleotide sequence ID" value="NZ_AP017422.1"/>
</dbReference>
<accession>A0A173MJ43</accession>
<sequence length="326" mass="36955">MPNLDKTNNIFTDTLQLSDAALALCIRQYNQNPVYQQWCSILGIHPNDIQAITQIPFLPVSFFKTHEVVCGSFEPEVVFESSGTTQTVNSRHLVKEVSLYEESTIVAFEREYGAIQDWCVIGLLPAYLERKNSSLVHMVNRFIDISQIPESGFYLYEYDKLYQTLQTLEARGQKTLLIGVTFGLLDFAEAHTMQLQHTVVMETGGMKGRRRELTREEVHGYLTERLGVKQVHSEYGMTELLSQAYSKGEGRYVCQPWMKVLVRDEEDPLHVKTSGRGVINIIDLANRDSCAFIATDDVGIVYEDGSFEVKGRMDASDIRGCSLLMI</sequence>
<gene>
    <name evidence="2" type="ORF">SAMN05421788_109148</name>
</gene>
<dbReference type="Gene3D" id="3.40.50.12780">
    <property type="entry name" value="N-terminal domain of ligase-like"/>
    <property type="match status" value="1"/>
</dbReference>
<dbReference type="KEGG" id="fln:FLA_3525"/>
<dbReference type="AlphaFoldDB" id="A0A173MJ43"/>
<dbReference type="Pfam" id="PF04443">
    <property type="entry name" value="LuxE"/>
    <property type="match status" value="1"/>
</dbReference>
<protein>
    <submittedName>
        <fullName evidence="2">Acyl-protein synthetase, LuxE</fullName>
    </submittedName>
</protein>
<dbReference type="InterPro" id="IPR042099">
    <property type="entry name" value="ANL_N_sf"/>
</dbReference>
<dbReference type="SUPFAM" id="SSF56801">
    <property type="entry name" value="Acetyl-CoA synthetase-like"/>
    <property type="match status" value="1"/>
</dbReference>
<name>A0A173MJ43_9BACT</name>
<dbReference type="GO" id="GO:0008218">
    <property type="term" value="P:bioluminescence"/>
    <property type="evidence" value="ECO:0007669"/>
    <property type="project" value="InterPro"/>
</dbReference>
<evidence type="ECO:0000313" key="3">
    <source>
        <dbReference type="Proteomes" id="UP000186917"/>
    </source>
</evidence>
<feature type="domain" description="Acyl-protein synthetase LuxE" evidence="1">
    <location>
        <begin position="22"/>
        <end position="325"/>
    </location>
</feature>
<dbReference type="GO" id="GO:0047474">
    <property type="term" value="F:long-chain fatty acid--protein ligase activity"/>
    <property type="evidence" value="ECO:0007669"/>
    <property type="project" value="InterPro"/>
</dbReference>
<dbReference type="EMBL" id="FTOR01000009">
    <property type="protein sequence ID" value="SIT30167.1"/>
    <property type="molecule type" value="Genomic_DNA"/>
</dbReference>
<dbReference type="Proteomes" id="UP000186917">
    <property type="component" value="Unassembled WGS sequence"/>
</dbReference>
<organism evidence="2 3">
    <name type="scientific">Filimonas lacunae</name>
    <dbReference type="NCBI Taxonomy" id="477680"/>
    <lineage>
        <taxon>Bacteria</taxon>
        <taxon>Pseudomonadati</taxon>
        <taxon>Bacteroidota</taxon>
        <taxon>Chitinophagia</taxon>
        <taxon>Chitinophagales</taxon>
        <taxon>Chitinophagaceae</taxon>
        <taxon>Filimonas</taxon>
    </lineage>
</organism>
<proteinExistence type="predicted"/>
<evidence type="ECO:0000259" key="1">
    <source>
        <dbReference type="Pfam" id="PF04443"/>
    </source>
</evidence>